<dbReference type="Proteomes" id="UP000225605">
    <property type="component" value="Unassembled WGS sequence"/>
</dbReference>
<organism evidence="1 2">
    <name type="scientific">Xenorhabdus ehlersii</name>
    <dbReference type="NCBI Taxonomy" id="290111"/>
    <lineage>
        <taxon>Bacteria</taxon>
        <taxon>Pseudomonadati</taxon>
        <taxon>Pseudomonadota</taxon>
        <taxon>Gammaproteobacteria</taxon>
        <taxon>Enterobacterales</taxon>
        <taxon>Morganellaceae</taxon>
        <taxon>Xenorhabdus</taxon>
    </lineage>
</organism>
<sequence length="63" mass="6938">MKTSEVMELIESKYPKAGHWVFGDSPSMYDELAKLVAKGIKTATTCSFHSCESDDSKITVGNH</sequence>
<evidence type="ECO:0000313" key="1">
    <source>
        <dbReference type="EMBL" id="PHM22154.1"/>
    </source>
</evidence>
<proteinExistence type="predicted"/>
<reference evidence="1 2" key="1">
    <citation type="journal article" date="2017" name="Nat. Microbiol.">
        <title>Natural product diversity associated with the nematode symbionts Photorhabdus and Xenorhabdus.</title>
        <authorList>
            <person name="Tobias N.J."/>
            <person name="Wolff H."/>
            <person name="Djahanschiri B."/>
            <person name="Grundmann F."/>
            <person name="Kronenwerth M."/>
            <person name="Shi Y.M."/>
            <person name="Simonyi S."/>
            <person name="Grun P."/>
            <person name="Shapiro-Ilan D."/>
            <person name="Pidot S.J."/>
            <person name="Stinear T.P."/>
            <person name="Ebersberger I."/>
            <person name="Bode H.B."/>
        </authorList>
    </citation>
    <scope>NUCLEOTIDE SEQUENCE [LARGE SCALE GENOMIC DNA]</scope>
    <source>
        <strain evidence="1 2">DSM 16337</strain>
    </source>
</reference>
<comment type="caution">
    <text evidence="1">The sequence shown here is derived from an EMBL/GenBank/DDBJ whole genome shotgun (WGS) entry which is preliminary data.</text>
</comment>
<dbReference type="OrthoDB" id="9807542at2"/>
<dbReference type="AlphaFoldDB" id="A0A2D0IK58"/>
<dbReference type="SUPFAM" id="SSF88697">
    <property type="entry name" value="PUA domain-like"/>
    <property type="match status" value="1"/>
</dbReference>
<evidence type="ECO:0000313" key="2">
    <source>
        <dbReference type="Proteomes" id="UP000225605"/>
    </source>
</evidence>
<dbReference type="Gene3D" id="3.10.400.10">
    <property type="entry name" value="Sulfate adenylyltransferase"/>
    <property type="match status" value="1"/>
</dbReference>
<accession>A0A2D0IK58</accession>
<protein>
    <submittedName>
        <fullName evidence="1">ASCH domain-containing protein</fullName>
    </submittedName>
</protein>
<gene>
    <name evidence="1" type="ORF">Xehl_03907</name>
</gene>
<name>A0A2D0IK58_9GAMM</name>
<dbReference type="EMBL" id="NIBT01000037">
    <property type="protein sequence ID" value="PHM22154.1"/>
    <property type="molecule type" value="Genomic_DNA"/>
</dbReference>
<dbReference type="RefSeq" id="WP_099134015.1">
    <property type="nucleotide sequence ID" value="NZ_CAWNOJ010000050.1"/>
</dbReference>
<dbReference type="InterPro" id="IPR015947">
    <property type="entry name" value="PUA-like_sf"/>
</dbReference>